<organism evidence="2 3">
    <name type="scientific">Hankyongella ginsenosidimutans</name>
    <dbReference type="NCBI Taxonomy" id="1763828"/>
    <lineage>
        <taxon>Bacteria</taxon>
        <taxon>Pseudomonadati</taxon>
        <taxon>Pseudomonadota</taxon>
        <taxon>Alphaproteobacteria</taxon>
        <taxon>Sphingomonadales</taxon>
        <taxon>Sphingomonadaceae</taxon>
        <taxon>Hankyongella</taxon>
    </lineage>
</organism>
<sequence>MFTHEILVPVLPELLPEHQVRLARLIALEPVPDPLRRFACLLPDSALEPVAKRLHLSRADQTRMAAMAGAEHIAAPALATLDDPAALRRWAYDQPDHTAIDRLLRAAAALDDPPMLTPALAALSQWTRPKLPLRGADLIARGLTPGPRSAVRCRQFRPPGSQPTSRPNHTRSTPSRTLQSRRS</sequence>
<name>A0A4D7C860_9SPHN</name>
<protein>
    <submittedName>
        <fullName evidence="2">Uncharacterized protein</fullName>
    </submittedName>
</protein>
<accession>A0A4D7C860</accession>
<dbReference type="EMBL" id="CP039704">
    <property type="protein sequence ID" value="QCI78767.1"/>
    <property type="molecule type" value="Genomic_DNA"/>
</dbReference>
<proteinExistence type="predicted"/>
<keyword evidence="3" id="KW-1185">Reference proteome</keyword>
<evidence type="ECO:0000313" key="3">
    <source>
        <dbReference type="Proteomes" id="UP000298714"/>
    </source>
</evidence>
<dbReference type="Gene3D" id="1.10.3090.10">
    <property type="entry name" value="cca-adding enzyme, domain 2"/>
    <property type="match status" value="1"/>
</dbReference>
<gene>
    <name evidence="2" type="ORF">E6W36_01340</name>
</gene>
<dbReference type="KEGG" id="hgn:E6W36_01340"/>
<dbReference type="RefSeq" id="WP_246047936.1">
    <property type="nucleotide sequence ID" value="NZ_CP039704.1"/>
</dbReference>
<dbReference type="SUPFAM" id="SSF81891">
    <property type="entry name" value="Poly A polymerase C-terminal region-like"/>
    <property type="match status" value="1"/>
</dbReference>
<evidence type="ECO:0000256" key="1">
    <source>
        <dbReference type="SAM" id="MobiDB-lite"/>
    </source>
</evidence>
<feature type="region of interest" description="Disordered" evidence="1">
    <location>
        <begin position="142"/>
        <end position="183"/>
    </location>
</feature>
<feature type="compositionally biased region" description="Polar residues" evidence="1">
    <location>
        <begin position="162"/>
        <end position="183"/>
    </location>
</feature>
<reference evidence="3" key="1">
    <citation type="submission" date="2019-04" db="EMBL/GenBank/DDBJ databases">
        <title>Complete genome sequence of Sphingomonas sp. W1-2-3.</title>
        <authorList>
            <person name="Im W.T."/>
        </authorList>
    </citation>
    <scope>NUCLEOTIDE SEQUENCE [LARGE SCALE GENOMIC DNA]</scope>
    <source>
        <strain evidence="3">W1-2-3</strain>
    </source>
</reference>
<evidence type="ECO:0000313" key="2">
    <source>
        <dbReference type="EMBL" id="QCI78767.1"/>
    </source>
</evidence>
<dbReference type="AlphaFoldDB" id="A0A4D7C860"/>
<dbReference type="Proteomes" id="UP000298714">
    <property type="component" value="Chromosome"/>
</dbReference>